<dbReference type="RefSeq" id="WP_203682352.1">
    <property type="nucleotide sequence ID" value="NZ_BOMW01000043.1"/>
</dbReference>
<name>A0A919N9T6_9ACTN</name>
<dbReference type="Proteomes" id="UP000629619">
    <property type="component" value="Unassembled WGS sequence"/>
</dbReference>
<keyword evidence="2" id="KW-1185">Reference proteome</keyword>
<sequence>MDNLDDWVAFLRAAATALDAGEVLGRLDETTATDPRDDDLAVLVTGRGSGPRRMLARLGAEDAGTVPVVPAGTRWSAAPALDLVGGTARTTAERLARHSDVVIHVVPATASIDGTDRDFLAGSVVAVAHVPVIAVVVADLDRVEPVDRDPLMTYVRDAAGTMDERIAVGEWPGDDFEDWWRRLLPGPRPARSAQRLAQLADCADAVAEAATRAVERARQQAPDEHLGTAGRLAARSLDAAQVRRELRKRQETAVGIANASMTEAAERLAAVTTARIRAAGPDGVDAVLDRFPAEAIRMVDEVQESFARTVAADVAWFDERLTALFEAMGAAGRPGLVPRTPVASRPVPAYREALWITDKVTPLAGMLSRFGTRLAIGLIKDKLGGDASRGLKRVAFTAVDGSTDVPTQVGRTVEGHVAAWLERWDRSRRTEAADRATRAATGLLVRENDLAEAARVVYDGLADEFDKARGGWQEPGDRAGQPTAAEVRARSLAERARTVSLDIHRAIREAR</sequence>
<evidence type="ECO:0000313" key="1">
    <source>
        <dbReference type="EMBL" id="GIF06932.1"/>
    </source>
</evidence>
<dbReference type="AlphaFoldDB" id="A0A919N9T6"/>
<evidence type="ECO:0000313" key="2">
    <source>
        <dbReference type="Proteomes" id="UP000629619"/>
    </source>
</evidence>
<dbReference type="EMBL" id="BOMW01000043">
    <property type="protein sequence ID" value="GIF06932.1"/>
    <property type="molecule type" value="Genomic_DNA"/>
</dbReference>
<proteinExistence type="predicted"/>
<organism evidence="1 2">
    <name type="scientific">Actinoplanes siamensis</name>
    <dbReference type="NCBI Taxonomy" id="1223317"/>
    <lineage>
        <taxon>Bacteria</taxon>
        <taxon>Bacillati</taxon>
        <taxon>Actinomycetota</taxon>
        <taxon>Actinomycetes</taxon>
        <taxon>Micromonosporales</taxon>
        <taxon>Micromonosporaceae</taxon>
        <taxon>Actinoplanes</taxon>
    </lineage>
</organism>
<gene>
    <name evidence="1" type="ORF">Asi03nite_44700</name>
</gene>
<reference evidence="1" key="1">
    <citation type="submission" date="2021-01" db="EMBL/GenBank/DDBJ databases">
        <title>Whole genome shotgun sequence of Actinoplanes siamensis NBRC 109076.</title>
        <authorList>
            <person name="Komaki H."/>
            <person name="Tamura T."/>
        </authorList>
    </citation>
    <scope>NUCLEOTIDE SEQUENCE</scope>
    <source>
        <strain evidence="1">NBRC 109076</strain>
    </source>
</reference>
<comment type="caution">
    <text evidence="1">The sequence shown here is derived from an EMBL/GenBank/DDBJ whole genome shotgun (WGS) entry which is preliminary data.</text>
</comment>
<protein>
    <submittedName>
        <fullName evidence="1">Uncharacterized protein</fullName>
    </submittedName>
</protein>
<accession>A0A919N9T6</accession>